<dbReference type="InterPro" id="IPR003394">
    <property type="entry name" value="Porin_opacity"/>
</dbReference>
<dbReference type="AlphaFoldDB" id="E7S101"/>
<comment type="similarity">
    <text evidence="2">Belongs to the opacity porin family.</text>
</comment>
<proteinExistence type="inferred from homology"/>
<keyword evidence="3" id="KW-0812">Transmembrane</keyword>
<protein>
    <submittedName>
        <fullName evidence="7">Opacity family porin protein</fullName>
    </submittedName>
</protein>
<dbReference type="InterPro" id="IPR006315">
    <property type="entry name" value="OM_autotransptr_brl_dom"/>
</dbReference>
<gene>
    <name evidence="7" type="ORF">HMPREF0551_2553</name>
</gene>
<sequence>MRKSAQSVFLAMSAFAALSFSAAAVAEEGAYIQGDIGLGHLKVDDNEKLRVSNVGRKIKDSYHESGFMPRLSVGYALGNGLRVAGDFTHYKEMKESYDAANGATQNAGVKANGFGVSAIYDFDYGSDFVPYVGARLAANKLKYSAGYAAAGQRFSTSKSKTKAGYGLLLGFGYKLSNEMTLDAGYRYNHMDSDLNAHEVSVGLRYYFN</sequence>
<feature type="domain" description="Porin opacity type" evidence="6">
    <location>
        <begin position="73"/>
        <end position="207"/>
    </location>
</feature>
<dbReference type="eggNOG" id="COG3637">
    <property type="taxonomic scope" value="Bacteria"/>
</dbReference>
<reference evidence="7 8" key="1">
    <citation type="submission" date="2010-12" db="EMBL/GenBank/DDBJ databases">
        <authorList>
            <person name="Muzny D."/>
            <person name="Qin X."/>
            <person name="Deng J."/>
            <person name="Jiang H."/>
            <person name="Liu Y."/>
            <person name="Qu J."/>
            <person name="Song X.-Z."/>
            <person name="Zhang L."/>
            <person name="Thornton R."/>
            <person name="Coyle M."/>
            <person name="Francisco L."/>
            <person name="Jackson L."/>
            <person name="Javaid M."/>
            <person name="Korchina V."/>
            <person name="Kovar C."/>
            <person name="Mata R."/>
            <person name="Mathew T."/>
            <person name="Ngo R."/>
            <person name="Nguyen L."/>
            <person name="Nguyen N."/>
            <person name="Okwuonu G."/>
            <person name="Ongeri F."/>
            <person name="Pham C."/>
            <person name="Simmons D."/>
            <person name="Wilczek-Boney K."/>
            <person name="Hale W."/>
            <person name="Jakkamsetti A."/>
            <person name="Pham P."/>
            <person name="Ruth R."/>
            <person name="San Lucas F."/>
            <person name="Warren J."/>
            <person name="Zhang J."/>
            <person name="Zhao Z."/>
            <person name="Zhou C."/>
            <person name="Zhu D."/>
            <person name="Lee S."/>
            <person name="Bess C."/>
            <person name="Blankenburg K."/>
            <person name="Forbes L."/>
            <person name="Fu Q."/>
            <person name="Gubbala S."/>
            <person name="Hirani K."/>
            <person name="Jayaseelan J.C."/>
            <person name="Lara F."/>
            <person name="Munidasa M."/>
            <person name="Palculict T."/>
            <person name="Patil S."/>
            <person name="Pu L.-L."/>
            <person name="Saada N."/>
            <person name="Tang L."/>
            <person name="Weissenberger G."/>
            <person name="Zhu Y."/>
            <person name="Hemphill L."/>
            <person name="Shang Y."/>
            <person name="Youmans B."/>
            <person name="Ayvaz T."/>
            <person name="Ross M."/>
            <person name="Santibanez J."/>
            <person name="Aqrawi P."/>
            <person name="Gross S."/>
            <person name="Joshi V."/>
            <person name="Fowler G."/>
            <person name="Nazareth L."/>
            <person name="Reid J."/>
            <person name="Worley K."/>
            <person name="Petrosino J."/>
            <person name="Highlander S."/>
            <person name="Gibbs R."/>
        </authorList>
    </citation>
    <scope>NUCLEOTIDE SEQUENCE [LARGE SCALE GENOMIC DNA]</scope>
    <source>
        <strain evidence="7 8">ATCC 51599</strain>
    </source>
</reference>
<dbReference type="Pfam" id="PF02462">
    <property type="entry name" value="Opacity"/>
    <property type="match status" value="1"/>
</dbReference>
<evidence type="ECO:0000256" key="4">
    <source>
        <dbReference type="ARBA" id="ARBA00022729"/>
    </source>
</evidence>
<evidence type="ECO:0000313" key="7">
    <source>
        <dbReference type="EMBL" id="EFV93657.1"/>
    </source>
</evidence>
<dbReference type="InterPro" id="IPR011250">
    <property type="entry name" value="OMP/PagP_B-barrel"/>
</dbReference>
<keyword evidence="3" id="KW-1134">Transmembrane beta strand</keyword>
<evidence type="ECO:0000256" key="5">
    <source>
        <dbReference type="SAM" id="SignalP"/>
    </source>
</evidence>
<dbReference type="EMBL" id="AEQP01000024">
    <property type="protein sequence ID" value="EFV93657.1"/>
    <property type="molecule type" value="Genomic_DNA"/>
</dbReference>
<comment type="subcellular location">
    <subcellularLocation>
        <location evidence="1">Cell outer membrane</location>
    </subcellularLocation>
</comment>
<evidence type="ECO:0000256" key="2">
    <source>
        <dbReference type="ARBA" id="ARBA00009830"/>
    </source>
</evidence>
<keyword evidence="3" id="KW-0472">Membrane</keyword>
<feature type="signal peptide" evidence="5">
    <location>
        <begin position="1"/>
        <end position="26"/>
    </location>
</feature>
<dbReference type="SUPFAM" id="SSF56925">
    <property type="entry name" value="OMPA-like"/>
    <property type="match status" value="1"/>
</dbReference>
<evidence type="ECO:0000259" key="6">
    <source>
        <dbReference type="Pfam" id="PF02462"/>
    </source>
</evidence>
<organism evidence="7 8">
    <name type="scientific">Lautropia mirabilis ATCC 51599</name>
    <dbReference type="NCBI Taxonomy" id="887898"/>
    <lineage>
        <taxon>Bacteria</taxon>
        <taxon>Pseudomonadati</taxon>
        <taxon>Pseudomonadota</taxon>
        <taxon>Betaproteobacteria</taxon>
        <taxon>Burkholderiales</taxon>
        <taxon>Burkholderiaceae</taxon>
        <taxon>Lautropia</taxon>
    </lineage>
</organism>
<evidence type="ECO:0000256" key="1">
    <source>
        <dbReference type="ARBA" id="ARBA00004442"/>
    </source>
</evidence>
<keyword evidence="8" id="KW-1185">Reference proteome</keyword>
<dbReference type="NCBIfam" id="TIGR01414">
    <property type="entry name" value="autotrans_barl"/>
    <property type="match status" value="1"/>
</dbReference>
<evidence type="ECO:0000313" key="8">
    <source>
        <dbReference type="Proteomes" id="UP000011021"/>
    </source>
</evidence>
<dbReference type="STRING" id="887898.HMPREF0551_2553"/>
<accession>E7S101</accession>
<dbReference type="HOGENOM" id="CLU_089285_1_0_4"/>
<dbReference type="RefSeq" id="WP_005675022.1">
    <property type="nucleotide sequence ID" value="NZ_CP146288.1"/>
</dbReference>
<dbReference type="GO" id="GO:0009279">
    <property type="term" value="C:cell outer membrane"/>
    <property type="evidence" value="ECO:0007669"/>
    <property type="project" value="UniProtKB-SubCell"/>
</dbReference>
<keyword evidence="4 5" id="KW-0732">Signal</keyword>
<name>E7S101_9BURK</name>
<feature type="chain" id="PRO_5003221850" evidence="5">
    <location>
        <begin position="27"/>
        <end position="208"/>
    </location>
</feature>
<dbReference type="GO" id="GO:0015288">
    <property type="term" value="F:porin activity"/>
    <property type="evidence" value="ECO:0007669"/>
    <property type="project" value="InterPro"/>
</dbReference>
<dbReference type="Gene3D" id="2.40.160.20">
    <property type="match status" value="1"/>
</dbReference>
<evidence type="ECO:0000256" key="3">
    <source>
        <dbReference type="ARBA" id="ARBA00022452"/>
    </source>
</evidence>
<dbReference type="Proteomes" id="UP000011021">
    <property type="component" value="Unassembled WGS sequence"/>
</dbReference>
<comment type="caution">
    <text evidence="7">The sequence shown here is derived from an EMBL/GenBank/DDBJ whole genome shotgun (WGS) entry which is preliminary data.</text>
</comment>